<proteinExistence type="predicted"/>
<evidence type="ECO:0000313" key="2">
    <source>
        <dbReference type="EMBL" id="TBF19000.1"/>
    </source>
</evidence>
<dbReference type="InterPro" id="IPR009492">
    <property type="entry name" value="TniQ"/>
</dbReference>
<feature type="domain" description="TniQ" evidence="1">
    <location>
        <begin position="22"/>
        <end position="151"/>
    </location>
</feature>
<reference evidence="2 3" key="1">
    <citation type="submission" date="2019-02" db="EMBL/GenBank/DDBJ databases">
        <title>The genomic architecture of introgression among sibling species of bacteria.</title>
        <authorList>
            <person name="Cavassim M.I.A."/>
            <person name="Moeskjaer S."/>
            <person name="Moslemi C."/>
            <person name="Fields B."/>
            <person name="Bachmann A."/>
            <person name="Vilhjalmsson B."/>
            <person name="Schierup M.H."/>
            <person name="Young J.P.W."/>
            <person name="Andersen S.U."/>
        </authorList>
    </citation>
    <scope>NUCLEOTIDE SEQUENCE [LARGE SCALE GENOMIC DNA]</scope>
    <source>
        <strain evidence="2 3">SM42</strain>
    </source>
</reference>
<dbReference type="EMBL" id="SIKX01000001">
    <property type="protein sequence ID" value="TBF19000.1"/>
    <property type="molecule type" value="Genomic_DNA"/>
</dbReference>
<name>A0AAE8U3F1_9HYPH</name>
<dbReference type="AlphaFoldDB" id="A0AAE8U3F1"/>
<organism evidence="2 3">
    <name type="scientific">Rhizobium ruizarguesonis</name>
    <dbReference type="NCBI Taxonomy" id="2081791"/>
    <lineage>
        <taxon>Bacteria</taxon>
        <taxon>Pseudomonadati</taxon>
        <taxon>Pseudomonadota</taxon>
        <taxon>Alphaproteobacteria</taxon>
        <taxon>Hyphomicrobiales</taxon>
        <taxon>Rhizobiaceae</taxon>
        <taxon>Rhizobium/Agrobacterium group</taxon>
        <taxon>Rhizobium</taxon>
    </lineage>
</organism>
<sequence>MAERASPSCKGTRPVSTIRPVVKFNPGEPVGSFCSRLAAAYGLRSASYFAELFEFSFWGLLNGGPRDMQIFAEITGVPTTRLDVGVASVGRDVMINGHRFARRFVNPLRCRLCPRCVIDGMGPQHNPTRSYAKVEWALKSMRCCPIHDRELMTFKGRTWQDSADFAWVVRENLKLIERSTSQLRSSPFESYVSLRLNEDLVSDAWLDALPLQTAIHFTETLGAVMRHGSEPDLETLTSSEWVDAGREGIAVTSAGLAAVKEVLHEIASRPMPRGRKSLTMVFGRLAAEVLEFENDPGYVEIISVMREFALG</sequence>
<evidence type="ECO:0000313" key="3">
    <source>
        <dbReference type="Proteomes" id="UP000291892"/>
    </source>
</evidence>
<comment type="caution">
    <text evidence="2">The sequence shown here is derived from an EMBL/GenBank/DDBJ whole genome shotgun (WGS) entry which is preliminary data.</text>
</comment>
<dbReference type="Pfam" id="PF06527">
    <property type="entry name" value="TniQ"/>
    <property type="match status" value="1"/>
</dbReference>
<accession>A0AAE8U3F1</accession>
<gene>
    <name evidence="2" type="ORF">ELG94_12090</name>
</gene>
<protein>
    <recommendedName>
        <fullName evidence="1">TniQ domain-containing protein</fullName>
    </recommendedName>
</protein>
<dbReference type="Proteomes" id="UP000291892">
    <property type="component" value="Unassembled WGS sequence"/>
</dbReference>
<evidence type="ECO:0000259" key="1">
    <source>
        <dbReference type="Pfam" id="PF06527"/>
    </source>
</evidence>